<dbReference type="Proteomes" id="UP000242949">
    <property type="component" value="Unassembled WGS sequence"/>
</dbReference>
<dbReference type="NCBIfam" id="NF005381">
    <property type="entry name" value="PRK06924.1"/>
    <property type="match status" value="1"/>
</dbReference>
<name>A0A1G6N690_9BACI</name>
<keyword evidence="5" id="KW-0560">Oxidoreductase</keyword>
<evidence type="ECO:0000313" key="7">
    <source>
        <dbReference type="Proteomes" id="UP000242949"/>
    </source>
</evidence>
<comment type="similarity">
    <text evidence="2">Belongs to the short-chain dehydrogenases/reductases (SDR) family.</text>
</comment>
<dbReference type="RefSeq" id="WP_090797284.1">
    <property type="nucleotide sequence ID" value="NZ_FMYI01000014.1"/>
</dbReference>
<dbReference type="Pfam" id="PF00106">
    <property type="entry name" value="adh_short"/>
    <property type="match status" value="1"/>
</dbReference>
<organism evidence="6 7">
    <name type="scientific">Pelagirhabdus alkalitolerans</name>
    <dbReference type="NCBI Taxonomy" id="1612202"/>
    <lineage>
        <taxon>Bacteria</taxon>
        <taxon>Bacillati</taxon>
        <taxon>Bacillota</taxon>
        <taxon>Bacilli</taxon>
        <taxon>Bacillales</taxon>
        <taxon>Bacillaceae</taxon>
        <taxon>Pelagirhabdus</taxon>
    </lineage>
</organism>
<dbReference type="InterPro" id="IPR051721">
    <property type="entry name" value="Biopterin_syn/organic_redct"/>
</dbReference>
<keyword evidence="3" id="KW-0963">Cytoplasm</keyword>
<dbReference type="STRING" id="1612202.SAMN05421734_11427"/>
<dbReference type="PROSITE" id="PS00061">
    <property type="entry name" value="ADH_SHORT"/>
    <property type="match status" value="1"/>
</dbReference>
<keyword evidence="4" id="KW-0521">NADP</keyword>
<dbReference type="InterPro" id="IPR036291">
    <property type="entry name" value="NAD(P)-bd_dom_sf"/>
</dbReference>
<evidence type="ECO:0000313" key="6">
    <source>
        <dbReference type="EMBL" id="SDC62944.1"/>
    </source>
</evidence>
<dbReference type="GO" id="GO:0004757">
    <property type="term" value="F:sepiapterin reductase (NADP+) activity"/>
    <property type="evidence" value="ECO:0007669"/>
    <property type="project" value="TreeGrafter"/>
</dbReference>
<accession>A0A1G6N690</accession>
<dbReference type="AlphaFoldDB" id="A0A1G6N690"/>
<dbReference type="InterPro" id="IPR002347">
    <property type="entry name" value="SDR_fam"/>
</dbReference>
<dbReference type="InterPro" id="IPR020904">
    <property type="entry name" value="Sc_DH/Rdtase_CS"/>
</dbReference>
<dbReference type="GO" id="GO:0006729">
    <property type="term" value="P:tetrahydrobiopterin biosynthetic process"/>
    <property type="evidence" value="ECO:0007669"/>
    <property type="project" value="TreeGrafter"/>
</dbReference>
<evidence type="ECO:0000256" key="4">
    <source>
        <dbReference type="ARBA" id="ARBA00022857"/>
    </source>
</evidence>
<dbReference type="GO" id="GO:0005737">
    <property type="term" value="C:cytoplasm"/>
    <property type="evidence" value="ECO:0007669"/>
    <property type="project" value="UniProtKB-SubCell"/>
</dbReference>
<dbReference type="Gene3D" id="3.40.50.720">
    <property type="entry name" value="NAD(P)-binding Rossmann-like Domain"/>
    <property type="match status" value="1"/>
</dbReference>
<dbReference type="PRINTS" id="PR00081">
    <property type="entry name" value="GDHRDH"/>
</dbReference>
<dbReference type="OrthoDB" id="9794387at2"/>
<evidence type="ECO:0000256" key="2">
    <source>
        <dbReference type="ARBA" id="ARBA00006484"/>
    </source>
</evidence>
<dbReference type="PANTHER" id="PTHR44085:SF2">
    <property type="entry name" value="SEPIAPTERIN REDUCTASE"/>
    <property type="match status" value="1"/>
</dbReference>
<gene>
    <name evidence="6" type="ORF">SAMN05421734_11427</name>
</gene>
<evidence type="ECO:0000256" key="3">
    <source>
        <dbReference type="ARBA" id="ARBA00022490"/>
    </source>
</evidence>
<evidence type="ECO:0000256" key="1">
    <source>
        <dbReference type="ARBA" id="ARBA00004496"/>
    </source>
</evidence>
<dbReference type="EMBL" id="FMYI01000014">
    <property type="protein sequence ID" value="SDC62944.1"/>
    <property type="molecule type" value="Genomic_DNA"/>
</dbReference>
<proteinExistence type="inferred from homology"/>
<dbReference type="PANTHER" id="PTHR44085">
    <property type="entry name" value="SEPIAPTERIN REDUCTASE"/>
    <property type="match status" value="1"/>
</dbReference>
<comment type="subcellular location">
    <subcellularLocation>
        <location evidence="1">Cytoplasm</location>
    </subcellularLocation>
</comment>
<dbReference type="SUPFAM" id="SSF51735">
    <property type="entry name" value="NAD(P)-binding Rossmann-fold domains"/>
    <property type="match status" value="1"/>
</dbReference>
<keyword evidence="7" id="KW-1185">Reference proteome</keyword>
<reference evidence="7" key="1">
    <citation type="submission" date="2016-09" db="EMBL/GenBank/DDBJ databases">
        <authorList>
            <person name="Varghese N."/>
            <person name="Submissions S."/>
        </authorList>
    </citation>
    <scope>NUCLEOTIDE SEQUENCE [LARGE SCALE GENOMIC DNA]</scope>
    <source>
        <strain evidence="7">S5</strain>
    </source>
</reference>
<sequence>MEYAIITGTSKGLGEAISEAFLRLGVSVIGIARQTNKRLQTLANDLEADYQHVNCNLADSDQIDRTFDKIIDQVFKSDTERVYLINNAATVSPTDVAHQHTIEAIEAHMQVNLIAPMITTSLVLKAGYKKGIPVRVSNVTSGAANRSTYGWSAYGASKAGLDRYTETVAFEASELEADHKITLFDPSVMDTNMQSVIRSKSKDAFKDVEQFKALKETEQLRDTKTVAGVCVSVLMDDNIENGKTYSIKDYV</sequence>
<evidence type="ECO:0000256" key="5">
    <source>
        <dbReference type="ARBA" id="ARBA00023002"/>
    </source>
</evidence>
<protein>
    <submittedName>
        <fullName evidence="6">Benzil reductase ((S)-benzoin forming)</fullName>
    </submittedName>
</protein>